<keyword evidence="1" id="KW-0472">Membrane</keyword>
<reference evidence="3" key="2">
    <citation type="submission" date="2020-10" db="UniProtKB">
        <authorList>
            <consortium name="WormBaseParasite"/>
        </authorList>
    </citation>
    <scope>IDENTIFICATION</scope>
</reference>
<keyword evidence="1" id="KW-1133">Transmembrane helix</keyword>
<dbReference type="WBParaSite" id="Pan_g10339.t1">
    <property type="protein sequence ID" value="Pan_g10339.t1"/>
    <property type="gene ID" value="Pan_g10339"/>
</dbReference>
<proteinExistence type="predicted"/>
<evidence type="ECO:0000313" key="3">
    <source>
        <dbReference type="WBParaSite" id="Pan_g10339.t1"/>
    </source>
</evidence>
<keyword evidence="2" id="KW-1185">Reference proteome</keyword>
<evidence type="ECO:0000313" key="2">
    <source>
        <dbReference type="Proteomes" id="UP000492821"/>
    </source>
</evidence>
<protein>
    <submittedName>
        <fullName evidence="3">G_PROTEIN_RECEP_F1_2 domain-containing protein</fullName>
    </submittedName>
</protein>
<keyword evidence="1" id="KW-0812">Transmembrane</keyword>
<dbReference type="AlphaFoldDB" id="A0A7E4ULY2"/>
<dbReference type="Proteomes" id="UP000492821">
    <property type="component" value="Unassembled WGS sequence"/>
</dbReference>
<organism evidence="2 3">
    <name type="scientific">Panagrellus redivivus</name>
    <name type="common">Microworm</name>
    <dbReference type="NCBI Taxonomy" id="6233"/>
    <lineage>
        <taxon>Eukaryota</taxon>
        <taxon>Metazoa</taxon>
        <taxon>Ecdysozoa</taxon>
        <taxon>Nematoda</taxon>
        <taxon>Chromadorea</taxon>
        <taxon>Rhabditida</taxon>
        <taxon>Tylenchina</taxon>
        <taxon>Panagrolaimomorpha</taxon>
        <taxon>Panagrolaimoidea</taxon>
        <taxon>Panagrolaimidae</taxon>
        <taxon>Panagrellus</taxon>
    </lineage>
</organism>
<sequence length="177" mass="19910">MIRSWTNAFTHMANNHRKKAAASAIKAKAAKVKAKRKNKALAKIGRDAEDESFELKTQCVEREAAAPRVEIYKLTGSVAAMFAAQERKRKFAWFMRERAAYVAALVFMIPIVIAAINCGAQQPFIPESDAYCTDLRHLLNTYNTPKTMAANYRLAEKNFVLLIIDTITSPFINIIEL</sequence>
<name>A0A7E4ULY2_PANRE</name>
<reference evidence="2" key="1">
    <citation type="journal article" date="2013" name="Genetics">
        <title>The draft genome and transcriptome of Panagrellus redivivus are shaped by the harsh demands of a free-living lifestyle.</title>
        <authorList>
            <person name="Srinivasan J."/>
            <person name="Dillman A.R."/>
            <person name="Macchietto M.G."/>
            <person name="Heikkinen L."/>
            <person name="Lakso M."/>
            <person name="Fracchia K.M."/>
            <person name="Antoshechkin I."/>
            <person name="Mortazavi A."/>
            <person name="Wong G."/>
            <person name="Sternberg P.W."/>
        </authorList>
    </citation>
    <scope>NUCLEOTIDE SEQUENCE [LARGE SCALE GENOMIC DNA]</scope>
    <source>
        <strain evidence="2">MT8872</strain>
    </source>
</reference>
<accession>A0A7E4ULY2</accession>
<evidence type="ECO:0000256" key="1">
    <source>
        <dbReference type="SAM" id="Phobius"/>
    </source>
</evidence>
<feature type="transmembrane region" description="Helical" evidence="1">
    <location>
        <begin position="99"/>
        <end position="116"/>
    </location>
</feature>